<dbReference type="EMBL" id="CP029078">
    <property type="protein sequence ID" value="QCN89635.1"/>
    <property type="molecule type" value="Genomic_DNA"/>
</dbReference>
<dbReference type="InterPro" id="IPR036291">
    <property type="entry name" value="NAD(P)-bd_dom_sf"/>
</dbReference>
<dbReference type="Proteomes" id="UP000271291">
    <property type="component" value="Chromosome"/>
</dbReference>
<dbReference type="Proteomes" id="UP000501753">
    <property type="component" value="Chromosome"/>
</dbReference>
<evidence type="ECO:0000313" key="5">
    <source>
        <dbReference type="EMBL" id="QCN89635.1"/>
    </source>
</evidence>
<reference evidence="4 6" key="2">
    <citation type="submission" date="2018-12" db="EMBL/GenBank/DDBJ databases">
        <title>Streptomyces griseoviridis F1-27 complete genome.</title>
        <authorList>
            <person name="Mariita R.M."/>
            <person name="Sello J.K."/>
        </authorList>
    </citation>
    <scope>NUCLEOTIDE SEQUENCE [LARGE SCALE GENOMIC DNA]</scope>
    <source>
        <strain evidence="4 6">F1-27</strain>
    </source>
</reference>
<dbReference type="OrthoDB" id="3237043at2"/>
<dbReference type="GO" id="GO:0016491">
    <property type="term" value="F:oxidoreductase activity"/>
    <property type="evidence" value="ECO:0007669"/>
    <property type="project" value="UniProtKB-KW"/>
</dbReference>
<feature type="region of interest" description="Disordered" evidence="3">
    <location>
        <begin position="1"/>
        <end position="21"/>
    </location>
</feature>
<evidence type="ECO:0000256" key="3">
    <source>
        <dbReference type="SAM" id="MobiDB-lite"/>
    </source>
</evidence>
<dbReference type="PANTHER" id="PTHR24320">
    <property type="entry name" value="RETINOL DEHYDROGENASE"/>
    <property type="match status" value="1"/>
</dbReference>
<protein>
    <submittedName>
        <fullName evidence="4">SDR family NAD(P)-dependent oxidoreductase</fullName>
    </submittedName>
</protein>
<keyword evidence="2" id="KW-0560">Oxidoreductase</keyword>
<dbReference type="PRINTS" id="PR00081">
    <property type="entry name" value="GDHRDH"/>
</dbReference>
<evidence type="ECO:0000256" key="1">
    <source>
        <dbReference type="ARBA" id="ARBA00006484"/>
    </source>
</evidence>
<dbReference type="Pfam" id="PF00106">
    <property type="entry name" value="adh_short"/>
    <property type="match status" value="1"/>
</dbReference>
<keyword evidence="7" id="KW-1185">Reference proteome</keyword>
<feature type="compositionally biased region" description="Low complexity" evidence="3">
    <location>
        <begin position="1"/>
        <end position="17"/>
    </location>
</feature>
<organism evidence="4 6">
    <name type="scientific">Streptomyces griseoviridis</name>
    <dbReference type="NCBI Taxonomy" id="45398"/>
    <lineage>
        <taxon>Bacteria</taxon>
        <taxon>Bacillati</taxon>
        <taxon>Actinomycetota</taxon>
        <taxon>Actinomycetes</taxon>
        <taxon>Kitasatosporales</taxon>
        <taxon>Streptomycetaceae</taxon>
        <taxon>Streptomyces</taxon>
    </lineage>
</organism>
<dbReference type="KEGG" id="sgd:ELQ87_03825"/>
<proteinExistence type="inferred from homology"/>
<gene>
    <name evidence="5" type="ORF">DDJ31_35530</name>
    <name evidence="4" type="ORF">ELQ87_03825</name>
</gene>
<dbReference type="InterPro" id="IPR002347">
    <property type="entry name" value="SDR_fam"/>
</dbReference>
<accession>A0A3S9Z6Z2</accession>
<reference evidence="5 7" key="1">
    <citation type="submission" date="2018-04" db="EMBL/GenBank/DDBJ databases">
        <title>Complete genome sequences of Streptomyces griseoviridis K61 and characterization of antagonistic properties of biological control agents.</title>
        <authorList>
            <person name="Mariita R.M."/>
            <person name="Sello J.K."/>
        </authorList>
    </citation>
    <scope>NUCLEOTIDE SEQUENCE [LARGE SCALE GENOMIC DNA]</scope>
    <source>
        <strain evidence="5 7">K61</strain>
    </source>
</reference>
<evidence type="ECO:0000313" key="4">
    <source>
        <dbReference type="EMBL" id="AZS83512.1"/>
    </source>
</evidence>
<dbReference type="SUPFAM" id="SSF51735">
    <property type="entry name" value="NAD(P)-binding Rossmann-fold domains"/>
    <property type="match status" value="1"/>
</dbReference>
<evidence type="ECO:0000313" key="6">
    <source>
        <dbReference type="Proteomes" id="UP000271291"/>
    </source>
</evidence>
<name>A0A3S9Z6Z2_STRGD</name>
<evidence type="ECO:0000256" key="2">
    <source>
        <dbReference type="ARBA" id="ARBA00023002"/>
    </source>
</evidence>
<dbReference type="EMBL" id="CP034687">
    <property type="protein sequence ID" value="AZS83512.1"/>
    <property type="molecule type" value="Genomic_DNA"/>
</dbReference>
<comment type="similarity">
    <text evidence="1">Belongs to the short-chain dehydrogenases/reductases (SDR) family.</text>
</comment>
<evidence type="ECO:0000313" key="7">
    <source>
        <dbReference type="Proteomes" id="UP000501753"/>
    </source>
</evidence>
<dbReference type="PANTHER" id="PTHR24320:SF152">
    <property type="entry name" value="SHORT-CHAIN DEHYDROGENASE_REDUCTASE FAMILY PROTEIN"/>
    <property type="match status" value="1"/>
</dbReference>
<sequence>MRVPHPAGAAGGVRAPVSKNMNPGGTAMTTVLITGGHSGIGLAAARTLAARRTDLVLAGRSVERMRGVADELSAEHGVSVTTLTLDTSSLASVRAAATRFRTMLDSGAVPGLDALLCNAGGRFDGDISYSLDGYETTFATNCLGHFLLVELLLPSLAEHGRVVYTASGTHDPDSMDGRLVGAAVEPDAVALAAEGKDGGKALSAGKRYSTSKLCTVMYAYELDRRLRRAHSSVSSIAYDPGAVPGTGFLRDLPKPVRWLSNTAAMGWVSKRVGVTTSDVEFSGASLAALATDPGYAQASGTYFQAHDGTLSAVRSARLSYDERRAAQLWDDSKRLVRLTGDEEPAQLR</sequence>
<dbReference type="Gene3D" id="3.40.50.720">
    <property type="entry name" value="NAD(P)-binding Rossmann-like Domain"/>
    <property type="match status" value="1"/>
</dbReference>
<dbReference type="AlphaFoldDB" id="A0A3S9Z6Z2"/>